<name>A0A173X3K3_9FIRM</name>
<feature type="compositionally biased region" description="Basic and acidic residues" evidence="1">
    <location>
        <begin position="257"/>
        <end position="269"/>
    </location>
</feature>
<feature type="compositionally biased region" description="Basic and acidic residues" evidence="1">
    <location>
        <begin position="192"/>
        <end position="235"/>
    </location>
</feature>
<dbReference type="Proteomes" id="UP000095546">
    <property type="component" value="Unassembled WGS sequence"/>
</dbReference>
<evidence type="ECO:0000256" key="1">
    <source>
        <dbReference type="SAM" id="MobiDB-lite"/>
    </source>
</evidence>
<sequence length="336" mass="37710">MTLESSNTTVGILYDIENAPFEMLNYTLGKARRFQPCRTIVISDWEERPEQKRWEKLLRRPGFTFRQISRTFLGKNSLDSALYDSAKLLYEEGVRRYFIITTDSDFVRIAQMLNSKEKSYIIGVGTKQASETLRNAYDEFIVYPAEEKETVRKKHARKGAEAGEKAEVALEQTDTKKAEPKKDAKSKKAKANKAEKNEKEKAVKAEKQEKAAKAAKAAKETKNTKEVKEAKEAKPAKAAKQVKAAKPAKNAKPGKAVKAESAEKAEQANHQEAATAPVPSPAVQHEHKSKAAALPEGTFAVRLPKTLRKQLEARMQEEEVTMDELITYLLTRGLSR</sequence>
<evidence type="ECO:0000313" key="3">
    <source>
        <dbReference type="EMBL" id="CUN45135.1"/>
    </source>
</evidence>
<gene>
    <name evidence="3" type="ORF">ERS852385_00489</name>
</gene>
<dbReference type="OrthoDB" id="9783963at2"/>
<accession>A0A173X3K3</accession>
<dbReference type="eggNOG" id="COG1432">
    <property type="taxonomic scope" value="Bacteria"/>
</dbReference>
<dbReference type="STRING" id="187979.ERS852385_00489"/>
<evidence type="ECO:0000313" key="4">
    <source>
        <dbReference type="Proteomes" id="UP000095546"/>
    </source>
</evidence>
<organism evidence="3 4">
    <name type="scientific">Mitsuokella jalaludinii</name>
    <dbReference type="NCBI Taxonomy" id="187979"/>
    <lineage>
        <taxon>Bacteria</taxon>
        <taxon>Bacillati</taxon>
        <taxon>Bacillota</taxon>
        <taxon>Negativicutes</taxon>
        <taxon>Selenomonadales</taxon>
        <taxon>Selenomonadaceae</taxon>
        <taxon>Mitsuokella</taxon>
    </lineage>
</organism>
<feature type="compositionally biased region" description="Low complexity" evidence="1">
    <location>
        <begin position="236"/>
        <end position="256"/>
    </location>
</feature>
<dbReference type="Pfam" id="PF01936">
    <property type="entry name" value="NYN"/>
    <property type="match status" value="1"/>
</dbReference>
<feature type="compositionally biased region" description="Basic and acidic residues" evidence="1">
    <location>
        <begin position="158"/>
        <end position="183"/>
    </location>
</feature>
<dbReference type="InterPro" id="IPR021139">
    <property type="entry name" value="NYN"/>
</dbReference>
<dbReference type="RefSeq" id="WP_055160250.1">
    <property type="nucleotide sequence ID" value="NZ_CABIWZ010000001.1"/>
</dbReference>
<dbReference type="AlphaFoldDB" id="A0A173X3K3"/>
<feature type="domain" description="NYN" evidence="2">
    <location>
        <begin position="10"/>
        <end position="142"/>
    </location>
</feature>
<reference evidence="3 4" key="1">
    <citation type="submission" date="2015-09" db="EMBL/GenBank/DDBJ databases">
        <authorList>
            <consortium name="Pathogen Informatics"/>
        </authorList>
    </citation>
    <scope>NUCLEOTIDE SEQUENCE [LARGE SCALE GENOMIC DNA]</scope>
    <source>
        <strain evidence="3 4">2789STDY5608828</strain>
    </source>
</reference>
<dbReference type="EMBL" id="CYYU01000001">
    <property type="protein sequence ID" value="CUN45135.1"/>
    <property type="molecule type" value="Genomic_DNA"/>
</dbReference>
<evidence type="ECO:0000259" key="2">
    <source>
        <dbReference type="Pfam" id="PF01936"/>
    </source>
</evidence>
<protein>
    <submittedName>
        <fullName evidence="3">NYN domain</fullName>
    </submittedName>
</protein>
<dbReference type="PANTHER" id="PTHR35811:SF1">
    <property type="entry name" value="HTH OST-TYPE DOMAIN-CONTAINING PROTEIN"/>
    <property type="match status" value="1"/>
</dbReference>
<dbReference type="PANTHER" id="PTHR35811">
    <property type="entry name" value="SLR1870 PROTEIN"/>
    <property type="match status" value="1"/>
</dbReference>
<feature type="region of interest" description="Disordered" evidence="1">
    <location>
        <begin position="151"/>
        <end position="298"/>
    </location>
</feature>
<keyword evidence="4" id="KW-1185">Reference proteome</keyword>
<dbReference type="GO" id="GO:0004540">
    <property type="term" value="F:RNA nuclease activity"/>
    <property type="evidence" value="ECO:0007669"/>
    <property type="project" value="InterPro"/>
</dbReference>
<proteinExistence type="predicted"/>
<dbReference type="Gene3D" id="3.40.50.1010">
    <property type="entry name" value="5'-nuclease"/>
    <property type="match status" value="1"/>
</dbReference>